<proteinExistence type="predicted"/>
<evidence type="ECO:0000256" key="1">
    <source>
        <dbReference type="SAM" id="MobiDB-lite"/>
    </source>
</evidence>
<gene>
    <name evidence="2" type="ORF">V1478_009716</name>
</gene>
<keyword evidence="3" id="KW-1185">Reference proteome</keyword>
<accession>A0ABD2AQF5</accession>
<dbReference type="AlphaFoldDB" id="A0ABD2AQF5"/>
<dbReference type="EMBL" id="JAUDFV010000141">
    <property type="protein sequence ID" value="KAL2722853.1"/>
    <property type="molecule type" value="Genomic_DNA"/>
</dbReference>
<sequence length="59" mass="6643">MSVFLALRGANTEDSATTLTLAHPITRTDHSRAPSQAATARSRHRDSNHNNYIEQYNYL</sequence>
<feature type="region of interest" description="Disordered" evidence="1">
    <location>
        <begin position="28"/>
        <end position="59"/>
    </location>
</feature>
<name>A0ABD2AQF5_VESSQ</name>
<comment type="caution">
    <text evidence="2">The sequence shown here is derived from an EMBL/GenBank/DDBJ whole genome shotgun (WGS) entry which is preliminary data.</text>
</comment>
<evidence type="ECO:0000313" key="2">
    <source>
        <dbReference type="EMBL" id="KAL2722853.1"/>
    </source>
</evidence>
<protein>
    <submittedName>
        <fullName evidence="2">Uncharacterized protein</fullName>
    </submittedName>
</protein>
<evidence type="ECO:0000313" key="3">
    <source>
        <dbReference type="Proteomes" id="UP001607302"/>
    </source>
</evidence>
<dbReference type="Proteomes" id="UP001607302">
    <property type="component" value="Unassembled WGS sequence"/>
</dbReference>
<feature type="compositionally biased region" description="Polar residues" evidence="1">
    <location>
        <begin position="49"/>
        <end position="59"/>
    </location>
</feature>
<organism evidence="2 3">
    <name type="scientific">Vespula squamosa</name>
    <name type="common">Southern yellow jacket</name>
    <name type="synonym">Wasp</name>
    <dbReference type="NCBI Taxonomy" id="30214"/>
    <lineage>
        <taxon>Eukaryota</taxon>
        <taxon>Metazoa</taxon>
        <taxon>Ecdysozoa</taxon>
        <taxon>Arthropoda</taxon>
        <taxon>Hexapoda</taxon>
        <taxon>Insecta</taxon>
        <taxon>Pterygota</taxon>
        <taxon>Neoptera</taxon>
        <taxon>Endopterygota</taxon>
        <taxon>Hymenoptera</taxon>
        <taxon>Apocrita</taxon>
        <taxon>Aculeata</taxon>
        <taxon>Vespoidea</taxon>
        <taxon>Vespidae</taxon>
        <taxon>Vespinae</taxon>
        <taxon>Vespula</taxon>
    </lineage>
</organism>
<reference evidence="2 3" key="1">
    <citation type="journal article" date="2024" name="Ann. Entomol. Soc. Am.">
        <title>Genomic analyses of the southern and eastern yellowjacket wasps (Hymenoptera: Vespidae) reveal evolutionary signatures of social life.</title>
        <authorList>
            <person name="Catto M.A."/>
            <person name="Caine P.B."/>
            <person name="Orr S.E."/>
            <person name="Hunt B.G."/>
            <person name="Goodisman M.A.D."/>
        </authorList>
    </citation>
    <scope>NUCLEOTIDE SEQUENCE [LARGE SCALE GENOMIC DNA]</scope>
    <source>
        <strain evidence="2">233</strain>
        <tissue evidence="2">Head and thorax</tissue>
    </source>
</reference>